<organism evidence="3 4">
    <name type="scientific">Alicyclobacillus cycloheptanicus</name>
    <dbReference type="NCBI Taxonomy" id="1457"/>
    <lineage>
        <taxon>Bacteria</taxon>
        <taxon>Bacillati</taxon>
        <taxon>Bacillota</taxon>
        <taxon>Bacilli</taxon>
        <taxon>Bacillales</taxon>
        <taxon>Alicyclobacillaceae</taxon>
        <taxon>Alicyclobacillus</taxon>
    </lineage>
</organism>
<reference evidence="3 4" key="1">
    <citation type="submission" date="2023-07" db="EMBL/GenBank/DDBJ databases">
        <title>Genomic Encyclopedia of Type Strains, Phase IV (KMG-IV): sequencing the most valuable type-strain genomes for metagenomic binning, comparative biology and taxonomic classification.</title>
        <authorList>
            <person name="Goeker M."/>
        </authorList>
    </citation>
    <scope>NUCLEOTIDE SEQUENCE [LARGE SCALE GENOMIC DNA]</scope>
    <source>
        <strain evidence="3 4">DSM 4006</strain>
    </source>
</reference>
<evidence type="ECO:0000256" key="2">
    <source>
        <dbReference type="SAM" id="SignalP"/>
    </source>
</evidence>
<evidence type="ECO:0000256" key="1">
    <source>
        <dbReference type="SAM" id="MobiDB-lite"/>
    </source>
</evidence>
<feature type="signal peptide" evidence="2">
    <location>
        <begin position="1"/>
        <end position="21"/>
    </location>
</feature>
<name>A0ABT9XKA0_9BACL</name>
<proteinExistence type="predicted"/>
<feature type="region of interest" description="Disordered" evidence="1">
    <location>
        <begin position="35"/>
        <end position="91"/>
    </location>
</feature>
<feature type="compositionally biased region" description="Polar residues" evidence="1">
    <location>
        <begin position="42"/>
        <end position="51"/>
    </location>
</feature>
<evidence type="ECO:0000313" key="3">
    <source>
        <dbReference type="EMBL" id="MDQ0190735.1"/>
    </source>
</evidence>
<comment type="caution">
    <text evidence="3">The sequence shown here is derived from an EMBL/GenBank/DDBJ whole genome shotgun (WGS) entry which is preliminary data.</text>
</comment>
<feature type="compositionally biased region" description="Low complexity" evidence="1">
    <location>
        <begin position="52"/>
        <end position="84"/>
    </location>
</feature>
<dbReference type="Proteomes" id="UP001232973">
    <property type="component" value="Unassembled WGS sequence"/>
</dbReference>
<gene>
    <name evidence="3" type="ORF">J2S03_002602</name>
</gene>
<accession>A0ABT9XKA0</accession>
<protein>
    <submittedName>
        <fullName evidence="3">Cytoskeletal protein RodZ</fullName>
    </submittedName>
</protein>
<dbReference type="RefSeq" id="WP_274454492.1">
    <property type="nucleotide sequence ID" value="NZ_CP067097.1"/>
</dbReference>
<sequence length="182" mass="18730">MSKTARWFLGAVGLLCVAAIACVVVFSHRSAASAPASAPAAGSNTPANQTVNNASDAASNPPANTIANTSTPSSPSNDTTNATAPGGATDSESAFTAADAIRIANQIPGIQNLLKTDKNAVAIPQGTHTDSNGMTYISLEYADNMSNHVAALYWIDVRSDGMVRNGMTQSAWTKPDQFTLSN</sequence>
<keyword evidence="4" id="KW-1185">Reference proteome</keyword>
<evidence type="ECO:0000313" key="4">
    <source>
        <dbReference type="Proteomes" id="UP001232973"/>
    </source>
</evidence>
<keyword evidence="2" id="KW-0732">Signal</keyword>
<dbReference type="EMBL" id="JAUSTP010000023">
    <property type="protein sequence ID" value="MDQ0190735.1"/>
    <property type="molecule type" value="Genomic_DNA"/>
</dbReference>
<dbReference type="PROSITE" id="PS51257">
    <property type="entry name" value="PROKAR_LIPOPROTEIN"/>
    <property type="match status" value="1"/>
</dbReference>
<feature type="chain" id="PRO_5045055611" evidence="2">
    <location>
        <begin position="22"/>
        <end position="182"/>
    </location>
</feature>